<feature type="transmembrane region" description="Helical" evidence="2">
    <location>
        <begin position="315"/>
        <end position="339"/>
    </location>
</feature>
<dbReference type="InParanoid" id="A0A4S2N0M9"/>
<keyword evidence="2" id="KW-0812">Transmembrane</keyword>
<dbReference type="InterPro" id="IPR016137">
    <property type="entry name" value="RGS"/>
</dbReference>
<dbReference type="InterPro" id="IPR044926">
    <property type="entry name" value="RGS_subdomain_2"/>
</dbReference>
<feature type="transmembrane region" description="Helical" evidence="2">
    <location>
        <begin position="281"/>
        <end position="303"/>
    </location>
</feature>
<name>A0A4S2N0M9_9PEZI</name>
<dbReference type="Gene3D" id="1.10.167.10">
    <property type="entry name" value="Regulator of G-protein Signalling 4, domain 2"/>
    <property type="match status" value="1"/>
</dbReference>
<dbReference type="Pfam" id="PF00615">
    <property type="entry name" value="RGS"/>
    <property type="match status" value="1"/>
</dbReference>
<accession>A0A4S2N0M9</accession>
<reference evidence="4 5" key="1">
    <citation type="submission" date="2019-04" db="EMBL/GenBank/DDBJ databases">
        <title>Comparative genomics and transcriptomics to analyze fruiting body development in filamentous ascomycetes.</title>
        <authorList>
            <consortium name="DOE Joint Genome Institute"/>
            <person name="Lutkenhaus R."/>
            <person name="Traeger S."/>
            <person name="Breuer J."/>
            <person name="Kuo A."/>
            <person name="Lipzen A."/>
            <person name="Pangilinan J."/>
            <person name="Dilworth D."/>
            <person name="Sandor L."/>
            <person name="Poggeler S."/>
            <person name="Barry K."/>
            <person name="Grigoriev I.V."/>
            <person name="Nowrousian M."/>
        </authorList>
    </citation>
    <scope>NUCLEOTIDE SEQUENCE [LARGE SCALE GENOMIC DNA]</scope>
    <source>
        <strain evidence="4 5">CBS 389.68</strain>
    </source>
</reference>
<sequence>MPFNPLYRRPARAKSSTSTLPACSKRDASLRSGSLSNVSISGVPAALSFDMVMKDATCPPMTSRDFMKYLLYVEHGAENLQFFLWYRNYVERFNELPQTEKSLSPPYVPPPDNEISRPSTAKLKSDGLSKELFDAPPLPSHNLHHLVPMASMQSMKSDPFSDPPSNPSISPFDIPMGDAVIDHKKVTADAFAAAAVPQPFTIQPFRNEMSRVIAVYLAESSPRELNLSSSDRAKAIKAVAQTTHPSALEHVNRHVEELLRLQSHPNFVRWSLCNGNRPRVIFARGLGVAMMVGGFTIAILLTLGSGKRGYRALAAIPWALGIATLWAGLKGMCVVLHGWHHRHLRPWELWVDEDEKSHGSKLSFDLDDRPNSYEDEPWVKKYEKRFLVRKIFDREVWIEEPALRQIQDAVALQGIGIALACSIVFTVIFVVLPHGNFF</sequence>
<dbReference type="AlphaFoldDB" id="A0A4S2N0M9"/>
<organism evidence="4 5">
    <name type="scientific">Ascodesmis nigricans</name>
    <dbReference type="NCBI Taxonomy" id="341454"/>
    <lineage>
        <taxon>Eukaryota</taxon>
        <taxon>Fungi</taxon>
        <taxon>Dikarya</taxon>
        <taxon>Ascomycota</taxon>
        <taxon>Pezizomycotina</taxon>
        <taxon>Pezizomycetes</taxon>
        <taxon>Pezizales</taxon>
        <taxon>Ascodesmidaceae</taxon>
        <taxon>Ascodesmis</taxon>
    </lineage>
</organism>
<evidence type="ECO:0000313" key="5">
    <source>
        <dbReference type="Proteomes" id="UP000298138"/>
    </source>
</evidence>
<dbReference type="InterPro" id="IPR036305">
    <property type="entry name" value="RGS_sf"/>
</dbReference>
<feature type="transmembrane region" description="Helical" evidence="2">
    <location>
        <begin position="410"/>
        <end position="432"/>
    </location>
</feature>
<evidence type="ECO:0000256" key="1">
    <source>
        <dbReference type="SAM" id="MobiDB-lite"/>
    </source>
</evidence>
<dbReference type="STRING" id="341454.A0A4S2N0M9"/>
<dbReference type="SUPFAM" id="SSF48097">
    <property type="entry name" value="Regulator of G-protein signaling, RGS"/>
    <property type="match status" value="1"/>
</dbReference>
<feature type="region of interest" description="Disordered" evidence="1">
    <location>
        <begin position="100"/>
        <end position="119"/>
    </location>
</feature>
<keyword evidence="2" id="KW-0472">Membrane</keyword>
<dbReference type="Proteomes" id="UP000298138">
    <property type="component" value="Unassembled WGS sequence"/>
</dbReference>
<evidence type="ECO:0000313" key="4">
    <source>
        <dbReference type="EMBL" id="TGZ82464.1"/>
    </source>
</evidence>
<feature type="domain" description="RGS" evidence="3">
    <location>
        <begin position="206"/>
        <end position="269"/>
    </location>
</feature>
<dbReference type="EMBL" id="ML220115">
    <property type="protein sequence ID" value="TGZ82464.1"/>
    <property type="molecule type" value="Genomic_DNA"/>
</dbReference>
<evidence type="ECO:0000256" key="2">
    <source>
        <dbReference type="SAM" id="Phobius"/>
    </source>
</evidence>
<keyword evidence="2" id="KW-1133">Transmembrane helix</keyword>
<protein>
    <recommendedName>
        <fullName evidence="3">RGS domain-containing protein</fullName>
    </recommendedName>
</protein>
<dbReference type="PANTHER" id="PTHR39466:SF1">
    <property type="entry name" value="RGS DOMAIN-CONTAINING PROTEIN"/>
    <property type="match status" value="1"/>
</dbReference>
<proteinExistence type="predicted"/>
<gene>
    <name evidence="4" type="ORF">EX30DRAFT_370557</name>
</gene>
<dbReference type="PANTHER" id="PTHR39466">
    <property type="entry name" value="RGS DOMAIN-CONTAINING PROTEIN"/>
    <property type="match status" value="1"/>
</dbReference>
<keyword evidence="5" id="KW-1185">Reference proteome</keyword>
<feature type="region of interest" description="Disordered" evidence="1">
    <location>
        <begin position="1"/>
        <end position="22"/>
    </location>
</feature>
<dbReference type="OrthoDB" id="3232309at2759"/>
<evidence type="ECO:0000259" key="3">
    <source>
        <dbReference type="Pfam" id="PF00615"/>
    </source>
</evidence>